<dbReference type="PROSITE" id="PS50240">
    <property type="entry name" value="TRYPSIN_DOM"/>
    <property type="match status" value="1"/>
</dbReference>
<keyword evidence="6 13" id="KW-0378">Hydrolase</keyword>
<dbReference type="GeneTree" id="ENSGT00940000167141"/>
<dbReference type="Gene3D" id="2.10.25.10">
    <property type="entry name" value="Laminin"/>
    <property type="match status" value="1"/>
</dbReference>
<dbReference type="CDD" id="cd00190">
    <property type="entry name" value="Tryp_SPc"/>
    <property type="match status" value="1"/>
</dbReference>
<keyword evidence="18" id="KW-1185">Reference proteome</keyword>
<feature type="disulfide bond" evidence="11">
    <location>
        <begin position="32"/>
        <end position="41"/>
    </location>
</feature>
<dbReference type="PANTHER" id="PTHR24264:SF40">
    <property type="entry name" value="HYALURONAN-BINDING PROTEIN 2"/>
    <property type="match status" value="1"/>
</dbReference>
<evidence type="ECO:0000256" key="3">
    <source>
        <dbReference type="ARBA" id="ARBA00022572"/>
    </source>
</evidence>
<evidence type="ECO:0000256" key="10">
    <source>
        <dbReference type="ARBA" id="ARBA00038868"/>
    </source>
</evidence>
<evidence type="ECO:0000256" key="5">
    <source>
        <dbReference type="ARBA" id="ARBA00022729"/>
    </source>
</evidence>
<dbReference type="Pfam" id="PF00051">
    <property type="entry name" value="Kringle"/>
    <property type="match status" value="1"/>
</dbReference>
<dbReference type="InterPro" id="IPR013806">
    <property type="entry name" value="Kringle-like"/>
</dbReference>
<keyword evidence="2" id="KW-0964">Secreted</keyword>
<dbReference type="FunFam" id="2.40.20.10:FF:000001">
    <property type="entry name" value="Urokinase-type plasminogen activator"/>
    <property type="match status" value="1"/>
</dbReference>
<evidence type="ECO:0000313" key="18">
    <source>
        <dbReference type="Proteomes" id="UP000472263"/>
    </source>
</evidence>
<dbReference type="InterPro" id="IPR001314">
    <property type="entry name" value="Peptidase_S1A"/>
</dbReference>
<dbReference type="GO" id="GO:0005615">
    <property type="term" value="C:extracellular space"/>
    <property type="evidence" value="ECO:0007669"/>
    <property type="project" value="TreeGrafter"/>
</dbReference>
<evidence type="ECO:0000259" key="15">
    <source>
        <dbReference type="PROSITE" id="PS50070"/>
    </source>
</evidence>
<protein>
    <recommendedName>
        <fullName evidence="10">trypsin</fullName>
        <ecNumber evidence="10">3.4.21.4</ecNumber>
    </recommendedName>
</protein>
<feature type="domain" description="EGF-like" evidence="14">
    <location>
        <begin position="6"/>
        <end position="42"/>
    </location>
</feature>
<evidence type="ECO:0000256" key="7">
    <source>
        <dbReference type="ARBA" id="ARBA00022825"/>
    </source>
</evidence>
<dbReference type="PROSITE" id="PS50026">
    <property type="entry name" value="EGF_3"/>
    <property type="match status" value="1"/>
</dbReference>
<dbReference type="InterPro" id="IPR038178">
    <property type="entry name" value="Kringle_sf"/>
</dbReference>
<evidence type="ECO:0000256" key="2">
    <source>
        <dbReference type="ARBA" id="ARBA00022525"/>
    </source>
</evidence>
<proteinExistence type="predicted"/>
<dbReference type="PROSITE" id="PS00022">
    <property type="entry name" value="EGF_1"/>
    <property type="match status" value="1"/>
</dbReference>
<dbReference type="InterPro" id="IPR001254">
    <property type="entry name" value="Trypsin_dom"/>
</dbReference>
<dbReference type="Proteomes" id="UP000472263">
    <property type="component" value="Chromosome 15"/>
</dbReference>
<dbReference type="Ensembl" id="ENSMMDT00005055255.1">
    <property type="protein sequence ID" value="ENSMMDP00005054208.1"/>
    <property type="gene ID" value="ENSMMDG00005024335.1"/>
</dbReference>
<dbReference type="Gene3D" id="2.40.20.10">
    <property type="entry name" value="Plasminogen Kringle 4"/>
    <property type="match status" value="1"/>
</dbReference>
<keyword evidence="8 11" id="KW-1015">Disulfide bond</keyword>
<comment type="subcellular location">
    <subcellularLocation>
        <location evidence="1">Secreted</location>
        <location evidence="1">Extracellular space</location>
    </subcellularLocation>
</comment>
<dbReference type="InterPro" id="IPR000742">
    <property type="entry name" value="EGF"/>
</dbReference>
<dbReference type="CDD" id="cd00054">
    <property type="entry name" value="EGF_CA"/>
    <property type="match status" value="1"/>
</dbReference>
<feature type="domain" description="Kringle" evidence="15">
    <location>
        <begin position="44"/>
        <end position="126"/>
    </location>
</feature>
<dbReference type="GO" id="GO:1901701">
    <property type="term" value="P:cellular response to oxygen-containing compound"/>
    <property type="evidence" value="ECO:0007669"/>
    <property type="project" value="UniProtKB-ARBA"/>
</dbReference>
<dbReference type="InterPro" id="IPR018114">
    <property type="entry name" value="TRYPSIN_HIS"/>
</dbReference>
<comment type="catalytic activity">
    <reaction evidence="9">
        <text>Preferential cleavage: Arg-|-Xaa, Lys-|-Xaa.</text>
        <dbReference type="EC" id="3.4.21.4"/>
    </reaction>
</comment>
<dbReference type="SUPFAM" id="SSF57440">
    <property type="entry name" value="Kringle-like"/>
    <property type="match status" value="1"/>
</dbReference>
<dbReference type="FunFam" id="2.40.10.10:FF:000003">
    <property type="entry name" value="Transmembrane serine protease 3"/>
    <property type="match status" value="1"/>
</dbReference>
<dbReference type="PRINTS" id="PR00722">
    <property type="entry name" value="CHYMOTRYPSIN"/>
</dbReference>
<name>A0A668ARJ3_9TELE</name>
<dbReference type="Pfam" id="PF00008">
    <property type="entry name" value="EGF"/>
    <property type="match status" value="1"/>
</dbReference>
<evidence type="ECO:0000256" key="6">
    <source>
        <dbReference type="ARBA" id="ARBA00022801"/>
    </source>
</evidence>
<evidence type="ECO:0000259" key="16">
    <source>
        <dbReference type="PROSITE" id="PS50240"/>
    </source>
</evidence>
<accession>A0A668ARJ3</accession>
<evidence type="ECO:0000259" key="14">
    <source>
        <dbReference type="PROSITE" id="PS50026"/>
    </source>
</evidence>
<dbReference type="InterPro" id="IPR043504">
    <property type="entry name" value="Peptidase_S1_PA_chymotrypsin"/>
</dbReference>
<dbReference type="EC" id="3.4.21.4" evidence="10"/>
<evidence type="ECO:0000256" key="1">
    <source>
        <dbReference type="ARBA" id="ARBA00004239"/>
    </source>
</evidence>
<dbReference type="InterPro" id="IPR000001">
    <property type="entry name" value="Kringle"/>
</dbReference>
<sequence>ECRGLVTEVCQNNPCKNGGTCVPDGTDFRCDCSEGFEGRFCPNDCYEGDGESYRGNVSEAQNGVQCLYWNSHFILRTGTNPFTVFEDPDGLGPHNFCRNPDGDRQPWCFIRRGRRVQWEYCNVRKCSTGQSLTPQKPLNTLASRIYGGLKSVPGAIPWQLSLQVNTRGQNYRHICGGALIDSCWALTAAHCISRNSDMVVVLGGLTLDSDEPAEQIIEVERAIVHNGYDSDSLSNDIALLKLKATNGVCARETRFVKAACLPDTALPYGKECTVSGWGATEECKGNVLYLSAPSAYPNTQKFAEVLLINSNTCSRPSVLGNTLDDGMICAGYLEGGVDSCQGDSGGPLTCDNNGTHVVYGLVSWGYGCALRNKPGVYTRVLHFLNWIRINMVA</sequence>
<dbReference type="InParanoid" id="A0A668ARJ3"/>
<reference evidence="17" key="3">
    <citation type="submission" date="2025-09" db="UniProtKB">
        <authorList>
            <consortium name="Ensembl"/>
        </authorList>
    </citation>
    <scope>IDENTIFICATION</scope>
</reference>
<evidence type="ECO:0000313" key="17">
    <source>
        <dbReference type="Ensembl" id="ENSMMDP00005054208.1"/>
    </source>
</evidence>
<dbReference type="SMART" id="SM00020">
    <property type="entry name" value="Tryp_SPc"/>
    <property type="match status" value="1"/>
</dbReference>
<dbReference type="PROSITE" id="PS50070">
    <property type="entry name" value="KRINGLE_2"/>
    <property type="match status" value="1"/>
</dbReference>
<dbReference type="Gene3D" id="2.40.10.10">
    <property type="entry name" value="Trypsin-like serine proteases"/>
    <property type="match status" value="1"/>
</dbReference>
<organism evidence="17 18">
    <name type="scientific">Myripristis murdjan</name>
    <name type="common">pinecone soldierfish</name>
    <dbReference type="NCBI Taxonomy" id="586833"/>
    <lineage>
        <taxon>Eukaryota</taxon>
        <taxon>Metazoa</taxon>
        <taxon>Chordata</taxon>
        <taxon>Craniata</taxon>
        <taxon>Vertebrata</taxon>
        <taxon>Euteleostomi</taxon>
        <taxon>Actinopterygii</taxon>
        <taxon>Neopterygii</taxon>
        <taxon>Teleostei</taxon>
        <taxon>Neoteleostei</taxon>
        <taxon>Acanthomorphata</taxon>
        <taxon>Holocentriformes</taxon>
        <taxon>Holocentridae</taxon>
        <taxon>Myripristis</taxon>
    </lineage>
</organism>
<evidence type="ECO:0000256" key="12">
    <source>
        <dbReference type="PROSITE-ProRule" id="PRU00121"/>
    </source>
</evidence>
<evidence type="ECO:0000256" key="9">
    <source>
        <dbReference type="ARBA" id="ARBA00036320"/>
    </source>
</evidence>
<dbReference type="GO" id="GO:0004252">
    <property type="term" value="F:serine-type endopeptidase activity"/>
    <property type="evidence" value="ECO:0007669"/>
    <property type="project" value="UniProtKB-EC"/>
</dbReference>
<keyword evidence="7 13" id="KW-0720">Serine protease</keyword>
<dbReference type="InterPro" id="IPR050127">
    <property type="entry name" value="Serine_Proteases_S1"/>
</dbReference>
<dbReference type="GO" id="GO:0006508">
    <property type="term" value="P:proteolysis"/>
    <property type="evidence" value="ECO:0007669"/>
    <property type="project" value="UniProtKB-KW"/>
</dbReference>
<dbReference type="SUPFAM" id="SSF50494">
    <property type="entry name" value="Trypsin-like serine proteases"/>
    <property type="match status" value="1"/>
</dbReference>
<feature type="domain" description="Peptidase S1" evidence="16">
    <location>
        <begin position="145"/>
        <end position="392"/>
    </location>
</feature>
<reference evidence="17" key="2">
    <citation type="submission" date="2025-08" db="UniProtKB">
        <authorList>
            <consortium name="Ensembl"/>
        </authorList>
    </citation>
    <scope>IDENTIFICATION</scope>
</reference>
<evidence type="ECO:0000256" key="13">
    <source>
        <dbReference type="RuleBase" id="RU363034"/>
    </source>
</evidence>
<dbReference type="InterPro" id="IPR018056">
    <property type="entry name" value="Kringle_CS"/>
</dbReference>
<keyword evidence="4 13" id="KW-0645">Protease</keyword>
<dbReference type="CDD" id="cd00108">
    <property type="entry name" value="KR"/>
    <property type="match status" value="1"/>
</dbReference>
<dbReference type="GO" id="GO:0033993">
    <property type="term" value="P:response to lipid"/>
    <property type="evidence" value="ECO:0007669"/>
    <property type="project" value="UniProtKB-ARBA"/>
</dbReference>
<evidence type="ECO:0000256" key="11">
    <source>
        <dbReference type="PROSITE-ProRule" id="PRU00076"/>
    </source>
</evidence>
<dbReference type="Pfam" id="PF00089">
    <property type="entry name" value="Trypsin"/>
    <property type="match status" value="1"/>
</dbReference>
<dbReference type="PRINTS" id="PR00018">
    <property type="entry name" value="KRINGLE"/>
</dbReference>
<evidence type="ECO:0000256" key="8">
    <source>
        <dbReference type="ARBA" id="ARBA00023157"/>
    </source>
</evidence>
<dbReference type="PROSITE" id="PS00135">
    <property type="entry name" value="TRYPSIN_SER"/>
    <property type="match status" value="1"/>
</dbReference>
<dbReference type="SMART" id="SM00130">
    <property type="entry name" value="KR"/>
    <property type="match status" value="1"/>
</dbReference>
<dbReference type="InterPro" id="IPR033116">
    <property type="entry name" value="TRYPSIN_SER"/>
</dbReference>
<reference evidence="17" key="1">
    <citation type="submission" date="2019-06" db="EMBL/GenBank/DDBJ databases">
        <authorList>
            <consortium name="Wellcome Sanger Institute Data Sharing"/>
        </authorList>
    </citation>
    <scope>NUCLEOTIDE SEQUENCE [LARGE SCALE GENOMIC DNA]</scope>
</reference>
<dbReference type="PROSITE" id="PS00021">
    <property type="entry name" value="KRINGLE_1"/>
    <property type="match status" value="1"/>
</dbReference>
<dbReference type="PANTHER" id="PTHR24264">
    <property type="entry name" value="TRYPSIN-RELATED"/>
    <property type="match status" value="1"/>
</dbReference>
<keyword evidence="11" id="KW-0245">EGF-like domain</keyword>
<keyword evidence="5" id="KW-0732">Signal</keyword>
<dbReference type="SMART" id="SM00181">
    <property type="entry name" value="EGF"/>
    <property type="match status" value="1"/>
</dbReference>
<dbReference type="AlphaFoldDB" id="A0A668ARJ3"/>
<keyword evidence="3 12" id="KW-0420">Kringle</keyword>
<comment type="caution">
    <text evidence="11">Lacks conserved residue(s) required for the propagation of feature annotation.</text>
</comment>
<dbReference type="InterPro" id="IPR009003">
    <property type="entry name" value="Peptidase_S1_PA"/>
</dbReference>
<dbReference type="PROSITE" id="PS00134">
    <property type="entry name" value="TRYPSIN_HIS"/>
    <property type="match status" value="1"/>
</dbReference>
<evidence type="ECO:0000256" key="4">
    <source>
        <dbReference type="ARBA" id="ARBA00022670"/>
    </source>
</evidence>